<reference evidence="2" key="1">
    <citation type="submission" date="2016-10" db="EMBL/GenBank/DDBJ databases">
        <authorList>
            <person name="Varghese N."/>
            <person name="Submissions S."/>
        </authorList>
    </citation>
    <scope>NUCLEOTIDE SEQUENCE [LARGE SCALE GENOMIC DNA]</scope>
    <source>
        <strain evidence="2">LMG 26031</strain>
    </source>
</reference>
<keyword evidence="2" id="KW-1185">Reference proteome</keyword>
<dbReference type="OrthoDB" id="9107863at2"/>
<dbReference type="SUPFAM" id="SSF51126">
    <property type="entry name" value="Pectin lyase-like"/>
    <property type="match status" value="1"/>
</dbReference>
<dbReference type="EMBL" id="FNYE01000005">
    <property type="protein sequence ID" value="SEI96317.1"/>
    <property type="molecule type" value="Genomic_DNA"/>
</dbReference>
<sequence length="807" mass="84269">MTITSAVRKAGPFNGNNVATSFPFSFKVFDKTNIGVVRAQGLGIGQFLVLDSDYSVALNADQNNSPGGTVTYPISGMPLPAGYSLTILGALPYTQPTDITNSGGFYPTVIEDALDRAEIQIQQLAEIGSRTLQFPPADSASPLLGAASDRAGTALGFDANGNAIAIPLPTSIGAGDLKNESWTAGIDYVQNTSTTVALSRAYTSKANLGSVVMDGVGQDPNTYSLVGAQLQFNAPIPAGRVWCVGGTTLSLNTPASGSVGDNELAWGEIIARYANSMAEARTLPAAKYRRVKLSGYYAAGDGGGRAEYRYDPTDATTADDGFSCYIASDGGRMKLIPAGRISAKQAGCKGDATYSVCGTGTDDTARAQIYLSWCNAHARVAYFPGSAYRFSNALNIDNSGQTTFPQGRISIEGDGPQNTSFQWDNGSVGGLSVNGSVTSIAATSMQAFRGFSVIKGDGNATGMYMQSHAHLTLENLWVLGWSTGIDYEDVQESLQINVNAQYNVIGLHAQRLSFSLPNALSFYNCTYGNNKQAGIDAINVNTFTYVGGSIESNNDLGGGPYTPIWGCRLITNSSAVDEGTACGTFIGVYFERNGSATVGKGIADLWYANYATSSTLVVKGCTFNRGTTFSTNQIFIDTSGGFPQKVVLEGNGHSAPPVGGYPGASSSRPYLGFGSTTDPVQLVDLGNYYQSSVEAPNYSGSVNMPPSPIVQAAHPVAWVTFNGSTGVITNSFNVSSVTRNGAGLYTVNFARQVSAANLAVNITLNASGFPAYNSLSASGVGVQTQNPSGANTDFTNITAVVYGGNLT</sequence>
<name>A0A1H6V3A5_9BURK</name>
<evidence type="ECO:0008006" key="3">
    <source>
        <dbReference type="Google" id="ProtNLM"/>
    </source>
</evidence>
<evidence type="ECO:0000313" key="1">
    <source>
        <dbReference type="EMBL" id="SEI96317.1"/>
    </source>
</evidence>
<dbReference type="Proteomes" id="UP000198866">
    <property type="component" value="Unassembled WGS sequence"/>
</dbReference>
<dbReference type="RefSeq" id="WP_090864856.1">
    <property type="nucleotide sequence ID" value="NZ_FNYE01000005.1"/>
</dbReference>
<organism evidence="1 2">
    <name type="scientific">Paraburkholderia diazotrophica</name>
    <dbReference type="NCBI Taxonomy" id="667676"/>
    <lineage>
        <taxon>Bacteria</taxon>
        <taxon>Pseudomonadati</taxon>
        <taxon>Pseudomonadota</taxon>
        <taxon>Betaproteobacteria</taxon>
        <taxon>Burkholderiales</taxon>
        <taxon>Burkholderiaceae</taxon>
        <taxon>Paraburkholderia</taxon>
    </lineage>
</organism>
<dbReference type="InterPro" id="IPR011050">
    <property type="entry name" value="Pectin_lyase_fold/virulence"/>
</dbReference>
<dbReference type="STRING" id="667676.SAMN05192539_1005213"/>
<dbReference type="AlphaFoldDB" id="A0A1H6V3A5"/>
<proteinExistence type="predicted"/>
<protein>
    <recommendedName>
        <fullName evidence="3">Pectate lyase superfamily protein</fullName>
    </recommendedName>
</protein>
<evidence type="ECO:0000313" key="2">
    <source>
        <dbReference type="Proteomes" id="UP000198866"/>
    </source>
</evidence>
<accession>A0A1H6V3A5</accession>
<gene>
    <name evidence="1" type="ORF">SAMN05192539_1005213</name>
</gene>